<comment type="caution">
    <text evidence="3">The sequence shown here is derived from an EMBL/GenBank/DDBJ whole genome shotgun (WGS) entry which is preliminary data.</text>
</comment>
<dbReference type="Pfam" id="PF25583">
    <property type="entry name" value="WCX"/>
    <property type="match status" value="1"/>
</dbReference>
<feature type="domain" description="WYL" evidence="1">
    <location>
        <begin position="154"/>
        <end position="218"/>
    </location>
</feature>
<dbReference type="PANTHER" id="PTHR34580:SF9">
    <property type="entry name" value="SLL5097 PROTEIN"/>
    <property type="match status" value="1"/>
</dbReference>
<dbReference type="Pfam" id="PF13280">
    <property type="entry name" value="WYL"/>
    <property type="match status" value="1"/>
</dbReference>
<evidence type="ECO:0000259" key="2">
    <source>
        <dbReference type="Pfam" id="PF25583"/>
    </source>
</evidence>
<accession>A0A644V545</accession>
<dbReference type="EMBL" id="VSSQ01000213">
    <property type="protein sequence ID" value="MPL85932.1"/>
    <property type="molecule type" value="Genomic_DNA"/>
</dbReference>
<dbReference type="InterPro" id="IPR057727">
    <property type="entry name" value="WCX_dom"/>
</dbReference>
<dbReference type="PANTHER" id="PTHR34580">
    <property type="match status" value="1"/>
</dbReference>
<reference evidence="3" key="1">
    <citation type="submission" date="2019-08" db="EMBL/GenBank/DDBJ databases">
        <authorList>
            <person name="Kucharzyk K."/>
            <person name="Murdoch R.W."/>
            <person name="Higgins S."/>
            <person name="Loffler F."/>
        </authorList>
    </citation>
    <scope>NUCLEOTIDE SEQUENCE</scope>
</reference>
<gene>
    <name evidence="3" type="ORF">SDC9_31907</name>
</gene>
<evidence type="ECO:0000259" key="1">
    <source>
        <dbReference type="Pfam" id="PF13280"/>
    </source>
</evidence>
<organism evidence="3">
    <name type="scientific">bioreactor metagenome</name>
    <dbReference type="NCBI Taxonomy" id="1076179"/>
    <lineage>
        <taxon>unclassified sequences</taxon>
        <taxon>metagenomes</taxon>
        <taxon>ecological metagenomes</taxon>
    </lineage>
</organism>
<feature type="domain" description="WCX" evidence="2">
    <location>
        <begin position="252"/>
        <end position="327"/>
    </location>
</feature>
<dbReference type="InterPro" id="IPR026881">
    <property type="entry name" value="WYL_dom"/>
</dbReference>
<protein>
    <submittedName>
        <fullName evidence="3">Uncharacterized protein</fullName>
    </submittedName>
</protein>
<name>A0A644V545_9ZZZZ</name>
<dbReference type="AlphaFoldDB" id="A0A644V545"/>
<dbReference type="InterPro" id="IPR051534">
    <property type="entry name" value="CBASS_pafABC_assoc_protein"/>
</dbReference>
<evidence type="ECO:0000313" key="3">
    <source>
        <dbReference type="EMBL" id="MPL85932.1"/>
    </source>
</evidence>
<dbReference type="PROSITE" id="PS52050">
    <property type="entry name" value="WYL"/>
    <property type="match status" value="1"/>
</dbReference>
<sequence>MPVGKNAGYRYRIIDQALTNRHKRWRYTDLIEHVSEKLAEEYDIYKGISKRQFDDDLRIMRKDFPEGYGAPIVRKDGDIYYEDPDFSINNNPLNDTDIENLKEVLRLIRPFRALPQLMELETIIGKVQGAISQHMGDEIISMDHNPQAKGLHFIERLYKIIKEENVVSVLYRPFMRETETNFIIHPFLIKEYNNRWFLQGWVPETGKYINLALDRIIEIINLNEKSDKSKRKKLMDLQKKIVGISFVEGEKPQSIRLWFNHLQAPYIKTKPLHPGQKIVEETQSGIVISLNLVLNFELEQLILSYGERVKVLEPDSLAEKIASRIKASAENYK</sequence>
<proteinExistence type="predicted"/>